<name>A0ABR8GY33_9CYAN</name>
<keyword evidence="4" id="KW-1185">Reference proteome</keyword>
<dbReference type="InterPro" id="IPR016181">
    <property type="entry name" value="Acyl_CoA_acyltransferase"/>
</dbReference>
<dbReference type="PANTHER" id="PTHR31438:SF1">
    <property type="entry name" value="LYSINE N-ACYLTRANSFERASE C17G9.06C-RELATED"/>
    <property type="match status" value="1"/>
</dbReference>
<sequence>MKIENDKIMIRHMQDEIRDYQLMAKWLTDERILEFYEGRDNPFPIERIIETYKPMVIGDDPVIPCLVYYENIPIGYIQYCLLDDLSENDRQSYCLDETNNVYGIDLFIGESNYWNQGIGTKILSTLVNYLFAELQAEKIAIDPNVKNTRAIRCYEKCGFEKVKILPKHELHEGKYQDSWLMVTREK</sequence>
<organism evidence="3 4">
    <name type="scientific">Scytonema hofmannii FACHB-248</name>
    <dbReference type="NCBI Taxonomy" id="1842502"/>
    <lineage>
        <taxon>Bacteria</taxon>
        <taxon>Bacillati</taxon>
        <taxon>Cyanobacteriota</taxon>
        <taxon>Cyanophyceae</taxon>
        <taxon>Nostocales</taxon>
        <taxon>Scytonemataceae</taxon>
        <taxon>Scytonema</taxon>
    </lineage>
</organism>
<dbReference type="Gene3D" id="3.40.630.30">
    <property type="match status" value="1"/>
</dbReference>
<evidence type="ECO:0000259" key="2">
    <source>
        <dbReference type="PROSITE" id="PS51186"/>
    </source>
</evidence>
<protein>
    <submittedName>
        <fullName evidence="3">Acetyltransferase</fullName>
    </submittedName>
</protein>
<comment type="caution">
    <text evidence="3">The sequence shown here is derived from an EMBL/GenBank/DDBJ whole genome shotgun (WGS) entry which is preliminary data.</text>
</comment>
<dbReference type="InterPro" id="IPR000182">
    <property type="entry name" value="GNAT_dom"/>
</dbReference>
<reference evidence="3 4" key="1">
    <citation type="journal article" date="2020" name="ISME J.">
        <title>Comparative genomics reveals insights into cyanobacterial evolution and habitat adaptation.</title>
        <authorList>
            <person name="Chen M.Y."/>
            <person name="Teng W.K."/>
            <person name="Zhao L."/>
            <person name="Hu C.X."/>
            <person name="Zhou Y.K."/>
            <person name="Han B.P."/>
            <person name="Song L.R."/>
            <person name="Shu W.S."/>
        </authorList>
    </citation>
    <scope>NUCLEOTIDE SEQUENCE [LARGE SCALE GENOMIC DNA]</scope>
    <source>
        <strain evidence="3 4">FACHB-248</strain>
    </source>
</reference>
<evidence type="ECO:0000313" key="4">
    <source>
        <dbReference type="Proteomes" id="UP000660380"/>
    </source>
</evidence>
<feature type="domain" description="N-acetyltransferase" evidence="2">
    <location>
        <begin position="15"/>
        <end position="186"/>
    </location>
</feature>
<accession>A0ABR8GY33</accession>
<dbReference type="Proteomes" id="UP000660380">
    <property type="component" value="Unassembled WGS sequence"/>
</dbReference>
<dbReference type="EMBL" id="JACJTA010000081">
    <property type="protein sequence ID" value="MBD2608035.1"/>
    <property type="molecule type" value="Genomic_DNA"/>
</dbReference>
<gene>
    <name evidence="3" type="ORF">H6G81_26840</name>
</gene>
<evidence type="ECO:0000313" key="3">
    <source>
        <dbReference type="EMBL" id="MBD2608035.1"/>
    </source>
</evidence>
<dbReference type="Pfam" id="PF13523">
    <property type="entry name" value="Acetyltransf_8"/>
    <property type="match status" value="1"/>
</dbReference>
<evidence type="ECO:0000256" key="1">
    <source>
        <dbReference type="ARBA" id="ARBA00023251"/>
    </source>
</evidence>
<dbReference type="PANTHER" id="PTHR31438">
    <property type="entry name" value="LYSINE N-ACYLTRANSFERASE C17G9.06C-RELATED"/>
    <property type="match status" value="1"/>
</dbReference>
<dbReference type="SUPFAM" id="SSF55729">
    <property type="entry name" value="Acyl-CoA N-acyltransferases (Nat)"/>
    <property type="match status" value="1"/>
</dbReference>
<keyword evidence="1" id="KW-0046">Antibiotic resistance</keyword>
<dbReference type="RefSeq" id="WP_029634018.1">
    <property type="nucleotide sequence ID" value="NZ_JACJTA010000081.1"/>
</dbReference>
<dbReference type="PROSITE" id="PS51186">
    <property type="entry name" value="GNAT"/>
    <property type="match status" value="1"/>
</dbReference>
<proteinExistence type="predicted"/>